<dbReference type="AlphaFoldDB" id="A0A7J9MSV0"/>
<sequence>MSSSNQCLASSTEKRPSVAGLQSMKLGSAAKNRVALGDITNQGNGCESRSRALVPFTSEVSKDLENPTSPATPMSTHDPLECLEITNEGLSSLEHREKLHECGDNVPVCAPLECLESFDDILPSFGSLESPELEYLESEDASVSESIETKAVGNLMRERLKQKQK</sequence>
<dbReference type="OrthoDB" id="994396at2759"/>
<evidence type="ECO:0000313" key="3">
    <source>
        <dbReference type="Proteomes" id="UP000593576"/>
    </source>
</evidence>
<keyword evidence="3" id="KW-1185">Reference proteome</keyword>
<name>A0A7J9MSV0_GOSSC</name>
<reference evidence="2 3" key="1">
    <citation type="journal article" date="2019" name="Genome Biol. Evol.">
        <title>Insights into the evolution of the New World diploid cottons (Gossypium, subgenus Houzingenia) based on genome sequencing.</title>
        <authorList>
            <person name="Grover C.E."/>
            <person name="Arick M.A. 2nd"/>
            <person name="Thrash A."/>
            <person name="Conover J.L."/>
            <person name="Sanders W.S."/>
            <person name="Peterson D.G."/>
            <person name="Frelichowski J.E."/>
            <person name="Scheffler J.A."/>
            <person name="Scheffler B.E."/>
            <person name="Wendel J.F."/>
        </authorList>
    </citation>
    <scope>NUCLEOTIDE SEQUENCE [LARGE SCALE GENOMIC DNA]</scope>
    <source>
        <strain evidence="2">1</strain>
        <tissue evidence="2">Leaf</tissue>
    </source>
</reference>
<accession>A0A7J9MSV0</accession>
<dbReference type="EMBL" id="JABFAF010000013">
    <property type="protein sequence ID" value="MBA0874215.1"/>
    <property type="molecule type" value="Genomic_DNA"/>
</dbReference>
<protein>
    <submittedName>
        <fullName evidence="2">Uncharacterized protein</fullName>
    </submittedName>
</protein>
<feature type="region of interest" description="Disordered" evidence="1">
    <location>
        <begin position="58"/>
        <end position="80"/>
    </location>
</feature>
<dbReference type="Proteomes" id="UP000593576">
    <property type="component" value="Unassembled WGS sequence"/>
</dbReference>
<feature type="compositionally biased region" description="Polar residues" evidence="1">
    <location>
        <begin position="66"/>
        <end position="75"/>
    </location>
</feature>
<organism evidence="2 3">
    <name type="scientific">Gossypium schwendimanii</name>
    <name type="common">Cotton</name>
    <dbReference type="NCBI Taxonomy" id="34291"/>
    <lineage>
        <taxon>Eukaryota</taxon>
        <taxon>Viridiplantae</taxon>
        <taxon>Streptophyta</taxon>
        <taxon>Embryophyta</taxon>
        <taxon>Tracheophyta</taxon>
        <taxon>Spermatophyta</taxon>
        <taxon>Magnoliopsida</taxon>
        <taxon>eudicotyledons</taxon>
        <taxon>Gunneridae</taxon>
        <taxon>Pentapetalae</taxon>
        <taxon>rosids</taxon>
        <taxon>malvids</taxon>
        <taxon>Malvales</taxon>
        <taxon>Malvaceae</taxon>
        <taxon>Malvoideae</taxon>
        <taxon>Gossypium</taxon>
    </lineage>
</organism>
<comment type="caution">
    <text evidence="2">The sequence shown here is derived from an EMBL/GenBank/DDBJ whole genome shotgun (WGS) entry which is preliminary data.</text>
</comment>
<evidence type="ECO:0000313" key="2">
    <source>
        <dbReference type="EMBL" id="MBA0874215.1"/>
    </source>
</evidence>
<proteinExistence type="predicted"/>
<feature type="region of interest" description="Disordered" evidence="1">
    <location>
        <begin position="1"/>
        <end position="24"/>
    </location>
</feature>
<evidence type="ECO:0000256" key="1">
    <source>
        <dbReference type="SAM" id="MobiDB-lite"/>
    </source>
</evidence>
<gene>
    <name evidence="2" type="ORF">Goshw_013603</name>
</gene>
<feature type="compositionally biased region" description="Polar residues" evidence="1">
    <location>
        <begin position="1"/>
        <end position="11"/>
    </location>
</feature>